<proteinExistence type="predicted"/>
<evidence type="ECO:0000256" key="2">
    <source>
        <dbReference type="SAM" id="Phobius"/>
    </source>
</evidence>
<feature type="transmembrane region" description="Helical" evidence="2">
    <location>
        <begin position="533"/>
        <end position="551"/>
    </location>
</feature>
<feature type="transmembrane region" description="Helical" evidence="2">
    <location>
        <begin position="500"/>
        <end position="521"/>
    </location>
</feature>
<dbReference type="GeneID" id="87955120"/>
<dbReference type="RefSeq" id="XP_062790777.1">
    <property type="nucleotide sequence ID" value="XM_062934726.1"/>
</dbReference>
<keyword evidence="2" id="KW-0472">Membrane</keyword>
<evidence type="ECO:0000256" key="1">
    <source>
        <dbReference type="SAM" id="MobiDB-lite"/>
    </source>
</evidence>
<reference evidence="3 4" key="1">
    <citation type="submission" date="2024-01" db="EMBL/GenBank/DDBJ databases">
        <title>Comparative genomics of Cryptococcus and Kwoniella reveals pathogenesis evolution and contrasting modes of karyotype evolution via chromosome fusion or intercentromeric recombination.</title>
        <authorList>
            <person name="Coelho M.A."/>
            <person name="David-Palma M."/>
            <person name="Shea T."/>
            <person name="Bowers K."/>
            <person name="McGinley-Smith S."/>
            <person name="Mohammad A.W."/>
            <person name="Gnirke A."/>
            <person name="Yurkov A.M."/>
            <person name="Nowrousian M."/>
            <person name="Sun S."/>
            <person name="Cuomo C.A."/>
            <person name="Heitman J."/>
        </authorList>
    </citation>
    <scope>NUCLEOTIDE SEQUENCE [LARGE SCALE GENOMIC DNA]</scope>
    <source>
        <strain evidence="3">CBS 11374</strain>
    </source>
</reference>
<dbReference type="EMBL" id="CP141883">
    <property type="protein sequence ID" value="WRT66037.1"/>
    <property type="molecule type" value="Genomic_DNA"/>
</dbReference>
<feature type="transmembrane region" description="Helical" evidence="2">
    <location>
        <begin position="21"/>
        <end position="45"/>
    </location>
</feature>
<keyword evidence="2" id="KW-1133">Transmembrane helix</keyword>
<feature type="transmembrane region" description="Helical" evidence="2">
    <location>
        <begin position="692"/>
        <end position="714"/>
    </location>
</feature>
<feature type="region of interest" description="Disordered" evidence="1">
    <location>
        <begin position="282"/>
        <end position="313"/>
    </location>
</feature>
<gene>
    <name evidence="3" type="ORF">IL334_002989</name>
</gene>
<evidence type="ECO:0000313" key="4">
    <source>
        <dbReference type="Proteomes" id="UP001329825"/>
    </source>
</evidence>
<accession>A0ABZ1CWA1</accession>
<sequence>MDIDKSSVPRPPRPKRTIERCLAVSCVLVVCGIGLVVTFAVFSFVKSTVQTVRDPHKSLLYNGTVTPDLTSAQVVRPLIDEETKFDILLTIYSRIPNDETGYKDEYEDESQAWNSTDYSRDIMAIAAKTGIPPVEVKHLPTEKVIFEDVILKGLSLSDRDVEKTVKIELPLKRFYDRSLYTSDVRAAVALIPLHPNKLERMEDYTNWRPEEADLIGRVDQKYAETLFPNYKGEEFITHWLSLEHMAYAFPLIEFHDHGDPCNSTDSAPDEDDVEDDLYASIRDEDGGAENKTVAQSELESVTPRKPFDKLKDKVTPGLQPHLVSRSHVYIMNETRLFDRKAYDKAHKNLRRVACGKAMPGGQISRWLCSRTYESNGHWENRFVLNSPEGSGKKQKELAYGPYLGHLTHSAGPKDVHALPVTRHNCSSSIEPDPETFAVNYTLRFSSLTPGRVNLLNNFIQPQRVSHNATDFEKAHAHNNWEQTSGVFGAKAEGTHPWRRFIINVIRTFIALPLFVLNVIYWYTRTSTAGINHLSTYLAAAGMTFNASVSLFESWKQRDGVTGFLLSVLLSLLEISPSLLMLRAVLPVEISRNGWKMTMKRWRWTHKERNSMRRGTGIDPKVLAGIFIGLLGLIYLPNRYDLSLIEPHMLPTSSNPSDDTILNKPLVASVTHTIELFSYILQLAQNQSSKTFAGNYAITAYMILGYRVSVLVYYLPFIVGKFEVRDGLAYIAIIEIFIESALVWQAWNFPRIDQKSEEGEE</sequence>
<evidence type="ECO:0000313" key="3">
    <source>
        <dbReference type="EMBL" id="WRT66037.1"/>
    </source>
</evidence>
<name>A0ABZ1CWA1_9TREE</name>
<feature type="transmembrane region" description="Helical" evidence="2">
    <location>
        <begin position="621"/>
        <end position="639"/>
    </location>
</feature>
<feature type="transmembrane region" description="Helical" evidence="2">
    <location>
        <begin position="563"/>
        <end position="585"/>
    </location>
</feature>
<feature type="transmembrane region" description="Helical" evidence="2">
    <location>
        <begin position="726"/>
        <end position="746"/>
    </location>
</feature>
<dbReference type="Proteomes" id="UP001329825">
    <property type="component" value="Chromosome 3"/>
</dbReference>
<organism evidence="3 4">
    <name type="scientific">Kwoniella shivajii</name>
    <dbReference type="NCBI Taxonomy" id="564305"/>
    <lineage>
        <taxon>Eukaryota</taxon>
        <taxon>Fungi</taxon>
        <taxon>Dikarya</taxon>
        <taxon>Basidiomycota</taxon>
        <taxon>Agaricomycotina</taxon>
        <taxon>Tremellomycetes</taxon>
        <taxon>Tremellales</taxon>
        <taxon>Cryptococcaceae</taxon>
        <taxon>Kwoniella</taxon>
    </lineage>
</organism>
<keyword evidence="4" id="KW-1185">Reference proteome</keyword>
<keyword evidence="2" id="KW-0812">Transmembrane</keyword>
<protein>
    <submittedName>
        <fullName evidence="3">Uncharacterized protein</fullName>
    </submittedName>
</protein>